<dbReference type="Proteomes" id="UP000192936">
    <property type="component" value="Unassembled WGS sequence"/>
</dbReference>
<dbReference type="EMBL" id="FXAK01000005">
    <property type="protein sequence ID" value="SMF48367.1"/>
    <property type="molecule type" value="Genomic_DNA"/>
</dbReference>
<dbReference type="Gene3D" id="3.90.1340.10">
    <property type="entry name" value="Phage tail collar domain"/>
    <property type="match status" value="1"/>
</dbReference>
<protein>
    <submittedName>
        <fullName evidence="3">Phage Tail Collar Domain</fullName>
    </submittedName>
</protein>
<organism evidence="3 4">
    <name type="scientific">Azospirillum oryzae</name>
    <dbReference type="NCBI Taxonomy" id="286727"/>
    <lineage>
        <taxon>Bacteria</taxon>
        <taxon>Pseudomonadati</taxon>
        <taxon>Pseudomonadota</taxon>
        <taxon>Alphaproteobacteria</taxon>
        <taxon>Rhodospirillales</taxon>
        <taxon>Azospirillaceae</taxon>
        <taxon>Azospirillum</taxon>
    </lineage>
</organism>
<reference evidence="3 4" key="1">
    <citation type="submission" date="2017-04" db="EMBL/GenBank/DDBJ databases">
        <authorList>
            <person name="Afonso C.L."/>
            <person name="Miller P.J."/>
            <person name="Scott M.A."/>
            <person name="Spackman E."/>
            <person name="Goraichik I."/>
            <person name="Dimitrov K.M."/>
            <person name="Suarez D.L."/>
            <person name="Swayne D.E."/>
        </authorList>
    </citation>
    <scope>NUCLEOTIDE SEQUENCE [LARGE SCALE GENOMIC DNA]</scope>
    <source>
        <strain evidence="3 4">A2P</strain>
    </source>
</reference>
<evidence type="ECO:0000259" key="2">
    <source>
        <dbReference type="Pfam" id="PF07484"/>
    </source>
</evidence>
<dbReference type="SUPFAM" id="SSF88874">
    <property type="entry name" value="Receptor-binding domain of short tail fibre protein gp12"/>
    <property type="match status" value="1"/>
</dbReference>
<evidence type="ECO:0000313" key="4">
    <source>
        <dbReference type="Proteomes" id="UP000192936"/>
    </source>
</evidence>
<dbReference type="InterPro" id="IPR037053">
    <property type="entry name" value="Phage_tail_collar_dom_sf"/>
</dbReference>
<evidence type="ECO:0000256" key="1">
    <source>
        <dbReference type="SAM" id="MobiDB-lite"/>
    </source>
</evidence>
<evidence type="ECO:0000313" key="3">
    <source>
        <dbReference type="EMBL" id="SMF48367.1"/>
    </source>
</evidence>
<dbReference type="STRING" id="286727.SAMN02982917_2372"/>
<dbReference type="RefSeq" id="WP_244560624.1">
    <property type="nucleotide sequence ID" value="NZ_FXAK01000005.1"/>
</dbReference>
<proteinExistence type="predicted"/>
<name>A0A1X7F9Q3_9PROT</name>
<sequence>MQRIATATRAPDLWGVGKAGFKEGDVLTGDPATSLSAAWFNNTQEEICNVIEGAGLTLNADDRTQLRQAIQALVSAAAGASAVPAGAVAHFARSTVPTGWLEANGAAVSRTTYAALFAAIGTTFGAGNGTTTFNLPDLRGEFIRGYDNGRGVDSGRGFGTFQGDELRSHSHSVTLPIDADGASGTDDESISTLGGSQTYGTSNTGGNETRPRNVALLACIKT</sequence>
<dbReference type="Pfam" id="PF07484">
    <property type="entry name" value="Collar"/>
    <property type="match status" value="1"/>
</dbReference>
<feature type="compositionally biased region" description="Polar residues" evidence="1">
    <location>
        <begin position="190"/>
        <end position="207"/>
    </location>
</feature>
<dbReference type="AlphaFoldDB" id="A0A1X7F9Q3"/>
<dbReference type="InterPro" id="IPR011083">
    <property type="entry name" value="Phage_tail_collar_dom"/>
</dbReference>
<feature type="domain" description="Phage tail collar" evidence="2">
    <location>
        <begin position="86"/>
        <end position="143"/>
    </location>
</feature>
<gene>
    <name evidence="3" type="ORF">SAMN02982917_2372</name>
</gene>
<accession>A0A1X7F9Q3</accession>
<feature type="region of interest" description="Disordered" evidence="1">
    <location>
        <begin position="175"/>
        <end position="210"/>
    </location>
</feature>